<feature type="compositionally biased region" description="Polar residues" evidence="1">
    <location>
        <begin position="68"/>
        <end position="102"/>
    </location>
</feature>
<dbReference type="AlphaFoldDB" id="A0A8J8WFQ2"/>
<evidence type="ECO:0000313" key="3">
    <source>
        <dbReference type="Proteomes" id="UP000770661"/>
    </source>
</evidence>
<comment type="caution">
    <text evidence="2">The sequence shown here is derived from an EMBL/GenBank/DDBJ whole genome shotgun (WGS) entry which is preliminary data.</text>
</comment>
<protein>
    <submittedName>
        <fullName evidence="2">Uncharacterized protein</fullName>
    </submittedName>
</protein>
<evidence type="ECO:0000313" key="2">
    <source>
        <dbReference type="EMBL" id="KAG0698208.1"/>
    </source>
</evidence>
<dbReference type="OrthoDB" id="6357957at2759"/>
<organism evidence="2 3">
    <name type="scientific">Chionoecetes opilio</name>
    <name type="common">Atlantic snow crab</name>
    <name type="synonym">Cancer opilio</name>
    <dbReference type="NCBI Taxonomy" id="41210"/>
    <lineage>
        <taxon>Eukaryota</taxon>
        <taxon>Metazoa</taxon>
        <taxon>Ecdysozoa</taxon>
        <taxon>Arthropoda</taxon>
        <taxon>Crustacea</taxon>
        <taxon>Multicrustacea</taxon>
        <taxon>Malacostraca</taxon>
        <taxon>Eumalacostraca</taxon>
        <taxon>Eucarida</taxon>
        <taxon>Decapoda</taxon>
        <taxon>Pleocyemata</taxon>
        <taxon>Brachyura</taxon>
        <taxon>Eubrachyura</taxon>
        <taxon>Majoidea</taxon>
        <taxon>Majidae</taxon>
        <taxon>Chionoecetes</taxon>
    </lineage>
</organism>
<proteinExistence type="predicted"/>
<feature type="compositionally biased region" description="Basic residues" evidence="1">
    <location>
        <begin position="24"/>
        <end position="34"/>
    </location>
</feature>
<sequence>MVMSHSAQVSTLHRLLQVSTSSNHRSRPAHMRRRGFGDTGRSFSYHAPSSHGRGDLMFVGSPPRAYKSTKTSRCPSRTSMEPHSPGTTSPPVSPLATTSSSGVAHHCPAKSPSSGSLTKFHNKVMDKLKTVLHLKNNQQEEEEQEGSRGQS</sequence>
<reference evidence="2" key="1">
    <citation type="submission" date="2020-07" db="EMBL/GenBank/DDBJ databases">
        <title>The High-quality genome of the commercially important snow crab, Chionoecetes opilio.</title>
        <authorList>
            <person name="Jeong J.-H."/>
            <person name="Ryu S."/>
        </authorList>
    </citation>
    <scope>NUCLEOTIDE SEQUENCE</scope>
    <source>
        <strain evidence="2">MADBK_172401_WGS</strain>
        <tissue evidence="2">Digestive gland</tissue>
    </source>
</reference>
<dbReference type="Proteomes" id="UP000770661">
    <property type="component" value="Unassembled WGS sequence"/>
</dbReference>
<evidence type="ECO:0000256" key="1">
    <source>
        <dbReference type="SAM" id="MobiDB-lite"/>
    </source>
</evidence>
<dbReference type="EMBL" id="JACEEZ010025711">
    <property type="protein sequence ID" value="KAG0698208.1"/>
    <property type="molecule type" value="Genomic_DNA"/>
</dbReference>
<accession>A0A8J8WFQ2</accession>
<gene>
    <name evidence="2" type="ORF">GWK47_026096</name>
</gene>
<feature type="region of interest" description="Disordered" evidence="1">
    <location>
        <begin position="18"/>
        <end position="151"/>
    </location>
</feature>
<keyword evidence="3" id="KW-1185">Reference proteome</keyword>
<name>A0A8J8WFQ2_CHIOP</name>